<comment type="subcellular location">
    <subcellularLocation>
        <location evidence="1">Nucleus</location>
    </subcellularLocation>
</comment>
<proteinExistence type="predicted"/>
<evidence type="ECO:0000256" key="1">
    <source>
        <dbReference type="ARBA" id="ARBA00004123"/>
    </source>
</evidence>
<dbReference type="OMA" id="GTEDWLF"/>
<sequence>MLVRAHAHPDFQKHIYMISMALHIPSVLDALLACTASHLAVKMGDKEFQTLASKYYTSAIRGTRKKLNNENVTGTEDWLFTSMIFFYLYEKWSPNQICNAACHIRGAIQLLGLRQKAFHNGLSEAPLSFQRITAESLVYHMTTLSLFNEDLDDISEDFLFEQLQGFLSVDAFPNSSTPANSPVLGSSADIWRIVLLVARLTHCIPLAETELSSAEALSIELRTLYTSLATITETDTTYCTRGQQFYIVALRILLLIISDLNVGIDSRGIQSLVVEAVKLLRSGLTYTLCNHIATIRGVLADMWERSYSGYVMKASQTLDVIWRRSSPTNGDPTSTSTMKHEERPVQSCLDILIKLRWAKEATA</sequence>
<dbReference type="Pfam" id="PF11951">
    <property type="entry name" value="Fungal_trans_2"/>
    <property type="match status" value="1"/>
</dbReference>
<feature type="non-terminal residue" evidence="3">
    <location>
        <position position="363"/>
    </location>
</feature>
<dbReference type="PANTHER" id="PTHR37534">
    <property type="entry name" value="TRANSCRIPTIONAL ACTIVATOR PROTEIN UGA3"/>
    <property type="match status" value="1"/>
</dbReference>
<dbReference type="EMBL" id="NCSJ02000108">
    <property type="protein sequence ID" value="RFU30111.1"/>
    <property type="molecule type" value="Genomic_DNA"/>
</dbReference>
<gene>
    <name evidence="3" type="ORF">B7463_g6203</name>
</gene>
<keyword evidence="2" id="KW-0539">Nucleus</keyword>
<dbReference type="STRING" id="5539.A0A3E2HAD6"/>
<keyword evidence="4" id="KW-1185">Reference proteome</keyword>
<evidence type="ECO:0008006" key="5">
    <source>
        <dbReference type="Google" id="ProtNLM"/>
    </source>
</evidence>
<comment type="caution">
    <text evidence="3">The sequence shown here is derived from an EMBL/GenBank/DDBJ whole genome shotgun (WGS) entry which is preliminary data.</text>
</comment>
<dbReference type="GO" id="GO:0005634">
    <property type="term" value="C:nucleus"/>
    <property type="evidence" value="ECO:0007669"/>
    <property type="project" value="UniProtKB-SubCell"/>
</dbReference>
<feature type="non-terminal residue" evidence="3">
    <location>
        <position position="1"/>
    </location>
</feature>
<dbReference type="InterPro" id="IPR021858">
    <property type="entry name" value="Fun_TF"/>
</dbReference>
<evidence type="ECO:0000256" key="2">
    <source>
        <dbReference type="ARBA" id="ARBA00023242"/>
    </source>
</evidence>
<dbReference type="AlphaFoldDB" id="A0A3E2HAD6"/>
<organism evidence="3 4">
    <name type="scientific">Scytalidium lignicola</name>
    <name type="common">Hyphomycete</name>
    <dbReference type="NCBI Taxonomy" id="5539"/>
    <lineage>
        <taxon>Eukaryota</taxon>
        <taxon>Fungi</taxon>
        <taxon>Dikarya</taxon>
        <taxon>Ascomycota</taxon>
        <taxon>Pezizomycotina</taxon>
        <taxon>Leotiomycetes</taxon>
        <taxon>Leotiomycetes incertae sedis</taxon>
        <taxon>Scytalidium</taxon>
    </lineage>
</organism>
<evidence type="ECO:0000313" key="3">
    <source>
        <dbReference type="EMBL" id="RFU30111.1"/>
    </source>
</evidence>
<evidence type="ECO:0000313" key="4">
    <source>
        <dbReference type="Proteomes" id="UP000258309"/>
    </source>
</evidence>
<dbReference type="PANTHER" id="PTHR37534:SF46">
    <property type="entry name" value="ZN(II)2CYS6 TRANSCRIPTION FACTOR (EUROFUNG)"/>
    <property type="match status" value="1"/>
</dbReference>
<name>A0A3E2HAD6_SCYLI</name>
<protein>
    <recommendedName>
        <fullName evidence="5">Transcription factor domain-containing protein</fullName>
    </recommendedName>
</protein>
<accession>A0A3E2HAD6</accession>
<dbReference type="OrthoDB" id="1919336at2759"/>
<dbReference type="Proteomes" id="UP000258309">
    <property type="component" value="Unassembled WGS sequence"/>
</dbReference>
<reference evidence="3 4" key="1">
    <citation type="submission" date="2018-05" db="EMBL/GenBank/DDBJ databases">
        <title>Draft genome sequence of Scytalidium lignicola DSM 105466, a ubiquitous saprotrophic fungus.</title>
        <authorList>
            <person name="Buettner E."/>
            <person name="Gebauer A.M."/>
            <person name="Hofrichter M."/>
            <person name="Liers C."/>
            <person name="Kellner H."/>
        </authorList>
    </citation>
    <scope>NUCLEOTIDE SEQUENCE [LARGE SCALE GENOMIC DNA]</scope>
    <source>
        <strain evidence="3 4">DSM 105466</strain>
    </source>
</reference>